<comment type="caution">
    <text evidence="1">The sequence shown here is derived from an EMBL/GenBank/DDBJ whole genome shotgun (WGS) entry which is preliminary data.</text>
</comment>
<protein>
    <submittedName>
        <fullName evidence="1">STE3-domain-containing protein</fullName>
    </submittedName>
</protein>
<accession>A0ACC0UK96</accession>
<reference evidence="1" key="1">
    <citation type="submission" date="2021-03" db="EMBL/GenBank/DDBJ databases">
        <title>Evolutionary priming and transition to the ectomycorrhizal habit in an iconic lineage of mushroom-forming fungi: is preadaptation a requirement?</title>
        <authorList>
            <consortium name="DOE Joint Genome Institute"/>
            <person name="Looney B.P."/>
            <person name="Miyauchi S."/>
            <person name="Morin E."/>
            <person name="Drula E."/>
            <person name="Courty P.E."/>
            <person name="Chicoki N."/>
            <person name="Fauchery L."/>
            <person name="Kohler A."/>
            <person name="Kuo A."/>
            <person name="LaButti K."/>
            <person name="Pangilinan J."/>
            <person name="Lipzen A."/>
            <person name="Riley R."/>
            <person name="Andreopoulos W."/>
            <person name="He G."/>
            <person name="Johnson J."/>
            <person name="Barry K.W."/>
            <person name="Grigoriev I.V."/>
            <person name="Nagy L."/>
            <person name="Hibbett D."/>
            <person name="Henrissat B."/>
            <person name="Matheny P.B."/>
            <person name="Labbe J."/>
            <person name="Martin A.F."/>
        </authorList>
    </citation>
    <scope>NUCLEOTIDE SEQUENCE</scope>
    <source>
        <strain evidence="1">BPL698</strain>
    </source>
</reference>
<proteinExistence type="predicted"/>
<evidence type="ECO:0000313" key="1">
    <source>
        <dbReference type="EMBL" id="KAI9511247.1"/>
    </source>
</evidence>
<dbReference type="EMBL" id="JAGFNK010000025">
    <property type="protein sequence ID" value="KAI9511247.1"/>
    <property type="molecule type" value="Genomic_DNA"/>
</dbReference>
<name>A0ACC0UK96_9AGAM</name>
<dbReference type="Proteomes" id="UP001207468">
    <property type="component" value="Unassembled WGS sequence"/>
</dbReference>
<organism evidence="1 2">
    <name type="scientific">Russula earlei</name>
    <dbReference type="NCBI Taxonomy" id="71964"/>
    <lineage>
        <taxon>Eukaryota</taxon>
        <taxon>Fungi</taxon>
        <taxon>Dikarya</taxon>
        <taxon>Basidiomycota</taxon>
        <taxon>Agaricomycotina</taxon>
        <taxon>Agaricomycetes</taxon>
        <taxon>Russulales</taxon>
        <taxon>Russulaceae</taxon>
        <taxon>Russula</taxon>
    </lineage>
</organism>
<gene>
    <name evidence="1" type="ORF">F5148DRAFT_975519</name>
</gene>
<sequence length="453" mass="51266">MAYLPNQVYTVFSFVGFVLCAIPLYWHLEAWNVGTCMAMVWIGLGCLIQCINSIVWNKNTTDKAPVWCFISVQVQFGLTIAISASSLCIHRRLYKIATAKEVMVKPRDKRQAIVIDLIFGLGLPILQMIVGYVVSVRRYDLYEDVGPRVTIMDTLPAYFLFYASFLALVVCAMTVYHLYRRLRHSRQINLVINRGLYFRLMAFISVDVLSSIPLTAYLIVLDERLGVRPWIIWTYESFQDYSQVRQIPASDWESDPYLGFAVEYYRWMLVVYAFFFFSIFGFAEEARRHYRLVYAFLADRIRVDRLMSSCSRTRPGHGPSHDASYVARMRRSRFFRDFPLSFSRPHVKKNDGGGAVAVHPVARPPSSSAPREGDGDRSSIMFIGPAAGEIASDPKIANSLSDALGSSFVDTFVPGSEEGRSREPLETAPDPPDSSDERPICGYSGDAVDTVMV</sequence>
<evidence type="ECO:0000313" key="2">
    <source>
        <dbReference type="Proteomes" id="UP001207468"/>
    </source>
</evidence>
<keyword evidence="2" id="KW-1185">Reference proteome</keyword>